<keyword evidence="6 13" id="KW-0418">Kinase</keyword>
<dbReference type="eggNOG" id="COG2204">
    <property type="taxonomic scope" value="Bacteria"/>
</dbReference>
<dbReference type="InterPro" id="IPR035965">
    <property type="entry name" value="PAS-like_dom_sf"/>
</dbReference>
<feature type="modified residue" description="4-aspartylphosphate" evidence="9">
    <location>
        <position position="575"/>
    </location>
</feature>
<dbReference type="PROSITE" id="PS50109">
    <property type="entry name" value="HIS_KIN"/>
    <property type="match status" value="1"/>
</dbReference>
<feature type="domain" description="PAS" evidence="12">
    <location>
        <begin position="19"/>
        <end position="80"/>
    </location>
</feature>
<dbReference type="PANTHER" id="PTHR43065:SF10">
    <property type="entry name" value="PEROXIDE STRESS-ACTIVATED HISTIDINE KINASE MAK3"/>
    <property type="match status" value="1"/>
</dbReference>
<dbReference type="Gene3D" id="3.40.50.2300">
    <property type="match status" value="1"/>
</dbReference>
<evidence type="ECO:0000256" key="6">
    <source>
        <dbReference type="ARBA" id="ARBA00022777"/>
    </source>
</evidence>
<evidence type="ECO:0000256" key="1">
    <source>
        <dbReference type="ARBA" id="ARBA00000085"/>
    </source>
</evidence>
<keyword evidence="8" id="KW-0902">Two-component regulatory system</keyword>
<dbReference type="InterPro" id="IPR013767">
    <property type="entry name" value="PAS_fold"/>
</dbReference>
<dbReference type="Pfam" id="PF08448">
    <property type="entry name" value="PAS_4"/>
    <property type="match status" value="1"/>
</dbReference>
<dbReference type="InterPro" id="IPR013656">
    <property type="entry name" value="PAS_4"/>
</dbReference>
<dbReference type="SMART" id="SM00091">
    <property type="entry name" value="PAS"/>
    <property type="match status" value="2"/>
</dbReference>
<feature type="domain" description="PAS" evidence="12">
    <location>
        <begin position="149"/>
        <end position="202"/>
    </location>
</feature>
<gene>
    <name evidence="13" type="ordered locus">Mnod_3029</name>
</gene>
<dbReference type="CDD" id="cd00082">
    <property type="entry name" value="HisKA"/>
    <property type="match status" value="1"/>
</dbReference>
<dbReference type="Pfam" id="PF00072">
    <property type="entry name" value="Response_reg"/>
    <property type="match status" value="1"/>
</dbReference>
<dbReference type="STRING" id="460265.Mnod_3029"/>
<evidence type="ECO:0000256" key="5">
    <source>
        <dbReference type="ARBA" id="ARBA00022741"/>
    </source>
</evidence>
<dbReference type="SUPFAM" id="SSF55874">
    <property type="entry name" value="ATPase domain of HSP90 chaperone/DNA topoisomerase II/histidine kinase"/>
    <property type="match status" value="1"/>
</dbReference>
<evidence type="ECO:0000256" key="4">
    <source>
        <dbReference type="ARBA" id="ARBA00022679"/>
    </source>
</evidence>
<dbReference type="GO" id="GO:0006355">
    <property type="term" value="P:regulation of DNA-templated transcription"/>
    <property type="evidence" value="ECO:0007669"/>
    <property type="project" value="InterPro"/>
</dbReference>
<dbReference type="Gene3D" id="3.30.450.20">
    <property type="entry name" value="PAS domain"/>
    <property type="match status" value="2"/>
</dbReference>
<keyword evidence="3 9" id="KW-0597">Phosphoprotein</keyword>
<dbReference type="Proteomes" id="UP000008207">
    <property type="component" value="Chromosome"/>
</dbReference>
<feature type="domain" description="Response regulatory" evidence="11">
    <location>
        <begin position="526"/>
        <end position="642"/>
    </location>
</feature>
<dbReference type="InterPro" id="IPR003661">
    <property type="entry name" value="HisK_dim/P_dom"/>
</dbReference>
<dbReference type="SUPFAM" id="SSF55785">
    <property type="entry name" value="PYP-like sensor domain (PAS domain)"/>
    <property type="match status" value="2"/>
</dbReference>
<dbReference type="Pfam" id="PF02518">
    <property type="entry name" value="HATPase_c"/>
    <property type="match status" value="1"/>
</dbReference>
<dbReference type="InterPro" id="IPR005467">
    <property type="entry name" value="His_kinase_dom"/>
</dbReference>
<dbReference type="SUPFAM" id="SSF47384">
    <property type="entry name" value="Homodimeric domain of signal transducing histidine kinase"/>
    <property type="match status" value="1"/>
</dbReference>
<accession>B8IIA2</accession>
<dbReference type="InterPro" id="IPR036890">
    <property type="entry name" value="HATPase_C_sf"/>
</dbReference>
<proteinExistence type="predicted"/>
<keyword evidence="5" id="KW-0547">Nucleotide-binding</keyword>
<evidence type="ECO:0000256" key="3">
    <source>
        <dbReference type="ARBA" id="ARBA00022553"/>
    </source>
</evidence>
<dbReference type="GO" id="GO:0005524">
    <property type="term" value="F:ATP binding"/>
    <property type="evidence" value="ECO:0007669"/>
    <property type="project" value="UniProtKB-KW"/>
</dbReference>
<dbReference type="OrthoDB" id="9808408at2"/>
<dbReference type="InterPro" id="IPR000014">
    <property type="entry name" value="PAS"/>
</dbReference>
<protein>
    <recommendedName>
        <fullName evidence="2">histidine kinase</fullName>
        <ecNumber evidence="2">2.7.13.3</ecNumber>
    </recommendedName>
</protein>
<dbReference type="EMBL" id="CP001349">
    <property type="protein sequence ID" value="ACL57971.1"/>
    <property type="molecule type" value="Genomic_DNA"/>
</dbReference>
<dbReference type="Gene3D" id="3.30.565.10">
    <property type="entry name" value="Histidine kinase-like ATPase, C-terminal domain"/>
    <property type="match status" value="1"/>
</dbReference>
<dbReference type="PROSITE" id="PS50110">
    <property type="entry name" value="RESPONSE_REGULATORY"/>
    <property type="match status" value="1"/>
</dbReference>
<dbReference type="InterPro" id="IPR036097">
    <property type="entry name" value="HisK_dim/P_sf"/>
</dbReference>
<dbReference type="SMART" id="SM00387">
    <property type="entry name" value="HATPase_c"/>
    <property type="match status" value="1"/>
</dbReference>
<organism evidence="13 14">
    <name type="scientific">Methylobacterium nodulans (strain LMG 21967 / CNCM I-2342 / ORS 2060)</name>
    <dbReference type="NCBI Taxonomy" id="460265"/>
    <lineage>
        <taxon>Bacteria</taxon>
        <taxon>Pseudomonadati</taxon>
        <taxon>Pseudomonadota</taxon>
        <taxon>Alphaproteobacteria</taxon>
        <taxon>Hyphomicrobiales</taxon>
        <taxon>Methylobacteriaceae</taxon>
        <taxon>Methylobacterium</taxon>
    </lineage>
</organism>
<dbReference type="InterPro" id="IPR003594">
    <property type="entry name" value="HATPase_dom"/>
</dbReference>
<evidence type="ECO:0000259" key="11">
    <source>
        <dbReference type="PROSITE" id="PS50110"/>
    </source>
</evidence>
<dbReference type="NCBIfam" id="TIGR00229">
    <property type="entry name" value="sensory_box"/>
    <property type="match status" value="2"/>
</dbReference>
<dbReference type="PANTHER" id="PTHR43065">
    <property type="entry name" value="SENSOR HISTIDINE KINASE"/>
    <property type="match status" value="1"/>
</dbReference>
<dbReference type="InterPro" id="IPR001789">
    <property type="entry name" value="Sig_transdc_resp-reg_receiver"/>
</dbReference>
<dbReference type="Gene3D" id="1.10.287.130">
    <property type="match status" value="1"/>
</dbReference>
<dbReference type="Pfam" id="PF00989">
    <property type="entry name" value="PAS"/>
    <property type="match status" value="1"/>
</dbReference>
<reference evidence="13 14" key="1">
    <citation type="submission" date="2009-01" db="EMBL/GenBank/DDBJ databases">
        <title>Complete sequence of chromosome of Methylobacterium nodulans ORS 2060.</title>
        <authorList>
            <consortium name="US DOE Joint Genome Institute"/>
            <person name="Lucas S."/>
            <person name="Copeland A."/>
            <person name="Lapidus A."/>
            <person name="Glavina del Rio T."/>
            <person name="Dalin E."/>
            <person name="Tice H."/>
            <person name="Bruce D."/>
            <person name="Goodwin L."/>
            <person name="Pitluck S."/>
            <person name="Sims D."/>
            <person name="Brettin T."/>
            <person name="Detter J.C."/>
            <person name="Han C."/>
            <person name="Larimer F."/>
            <person name="Land M."/>
            <person name="Hauser L."/>
            <person name="Kyrpides N."/>
            <person name="Ivanova N."/>
            <person name="Marx C.J."/>
            <person name="Richardson P."/>
        </authorList>
    </citation>
    <scope>NUCLEOTIDE SEQUENCE [LARGE SCALE GENOMIC DNA]</scope>
    <source>
        <strain evidence="14">LMG 21967 / CNCM I-2342 / ORS 2060</strain>
    </source>
</reference>
<dbReference type="HOGENOM" id="CLU_000445_114_51_5"/>
<evidence type="ECO:0000256" key="7">
    <source>
        <dbReference type="ARBA" id="ARBA00022840"/>
    </source>
</evidence>
<keyword evidence="4 13" id="KW-0808">Transferase</keyword>
<dbReference type="eggNOG" id="COG4191">
    <property type="taxonomic scope" value="Bacteria"/>
</dbReference>
<dbReference type="CDD" id="cd00130">
    <property type="entry name" value="PAS"/>
    <property type="match status" value="2"/>
</dbReference>
<feature type="domain" description="Histidine kinase" evidence="10">
    <location>
        <begin position="297"/>
        <end position="508"/>
    </location>
</feature>
<dbReference type="AlphaFoldDB" id="B8IIA2"/>
<evidence type="ECO:0000256" key="2">
    <source>
        <dbReference type="ARBA" id="ARBA00012438"/>
    </source>
</evidence>
<dbReference type="GO" id="GO:0000155">
    <property type="term" value="F:phosphorelay sensor kinase activity"/>
    <property type="evidence" value="ECO:0007669"/>
    <property type="project" value="InterPro"/>
</dbReference>
<evidence type="ECO:0000256" key="8">
    <source>
        <dbReference type="ARBA" id="ARBA00023012"/>
    </source>
</evidence>
<dbReference type="EC" id="2.7.13.3" evidence="2"/>
<dbReference type="PROSITE" id="PS50112">
    <property type="entry name" value="PAS"/>
    <property type="match status" value="2"/>
</dbReference>
<comment type="catalytic activity">
    <reaction evidence="1">
        <text>ATP + protein L-histidine = ADP + protein N-phospho-L-histidine.</text>
        <dbReference type="EC" id="2.7.13.3"/>
    </reaction>
</comment>
<dbReference type="InterPro" id="IPR011006">
    <property type="entry name" value="CheY-like_superfamily"/>
</dbReference>
<evidence type="ECO:0000313" key="14">
    <source>
        <dbReference type="Proteomes" id="UP000008207"/>
    </source>
</evidence>
<name>B8IIA2_METNO</name>
<evidence type="ECO:0000259" key="12">
    <source>
        <dbReference type="PROSITE" id="PS50112"/>
    </source>
</evidence>
<evidence type="ECO:0000313" key="13">
    <source>
        <dbReference type="EMBL" id="ACL57971.1"/>
    </source>
</evidence>
<keyword evidence="14" id="KW-1185">Reference proteome</keyword>
<dbReference type="SMART" id="SM00448">
    <property type="entry name" value="REC"/>
    <property type="match status" value="1"/>
</dbReference>
<dbReference type="SMART" id="SM00388">
    <property type="entry name" value="HisKA"/>
    <property type="match status" value="1"/>
</dbReference>
<dbReference type="PRINTS" id="PR00344">
    <property type="entry name" value="BCTRLSENSOR"/>
</dbReference>
<sequence>MDQAKDLLAAGGSGSSASETALFRTIIDLSPARVVLVDTDHRYRYVNRAFLDFVGAREDEVLGRRVAEILGDVVYESYQPVLSRLEAEGLVWNEGWVTYPRFGRRYIQEGLVLYTSGDVQGILAFTRDFTELKEREEELAKQMEALRASQALNSAIVTSALDCVIVIDEEGCVVEFNPAAEATFGLARAAVLGQPISDLIVPPYLRQRHVEGLKRYLVTGRGSVVGRRIEIEGMRSDGSIFPVELAIKEVRLPERRLFTAYLRDLSAAKQAAAEIEAQRMRIHQMEKLSAMGSLLAGVAHELNNPLAILIAQATLLRDKAPTLDVQRRAERIHAAAERSGRIVKSFVAMARQEPPRREPVDLNDIVQVAVEMTAYGRRSAGVTLELALAPMLPPISGDRDLLGQVVANLLINAAQVLFDHRGDRCITLRTSLDGEAVVLEVADSGPGVPPDIREHIFDPYFTTKPVGAGTGIGLSISHRVIESHGGRISVEDRPGGGALFRVVLPVRDAGMLPAGAGENGRAGGLSILVVDDEIDVARSLAEILDDMGHRTCVRDSSAAALADLDRIRFDAVFVDLRMPGIDGAELRARIAARDPALAARTIIVTGDVVAGPRAAIQGSEAAILLEKPFTAKDVQDALCRAQEELTPPAAEP</sequence>
<evidence type="ECO:0000259" key="10">
    <source>
        <dbReference type="PROSITE" id="PS50109"/>
    </source>
</evidence>
<evidence type="ECO:0000256" key="9">
    <source>
        <dbReference type="PROSITE-ProRule" id="PRU00169"/>
    </source>
</evidence>
<keyword evidence="7" id="KW-0067">ATP-binding</keyword>
<dbReference type="Pfam" id="PF00512">
    <property type="entry name" value="HisKA"/>
    <property type="match status" value="1"/>
</dbReference>
<dbReference type="InterPro" id="IPR004358">
    <property type="entry name" value="Sig_transdc_His_kin-like_C"/>
</dbReference>
<dbReference type="KEGG" id="mno:Mnod_3029"/>
<dbReference type="SUPFAM" id="SSF52172">
    <property type="entry name" value="CheY-like"/>
    <property type="match status" value="1"/>
</dbReference>